<evidence type="ECO:0000313" key="1">
    <source>
        <dbReference type="EMBL" id="KAJ9070544.1"/>
    </source>
</evidence>
<protein>
    <submittedName>
        <fullName evidence="1">Uncharacterized protein</fullName>
    </submittedName>
</protein>
<proteinExistence type="predicted"/>
<reference evidence="1" key="1">
    <citation type="submission" date="2022-04" db="EMBL/GenBank/DDBJ databases">
        <title>Genome of the entomopathogenic fungus Entomophthora muscae.</title>
        <authorList>
            <person name="Elya C."/>
            <person name="Lovett B.R."/>
            <person name="Lee E."/>
            <person name="Macias A.M."/>
            <person name="Hajek A.E."/>
            <person name="De Bivort B.L."/>
            <person name="Kasson M.T."/>
            <person name="De Fine Licht H.H."/>
            <person name="Stajich J.E."/>
        </authorList>
    </citation>
    <scope>NUCLEOTIDE SEQUENCE</scope>
    <source>
        <strain evidence="1">Berkeley</strain>
    </source>
</reference>
<sequence length="129" mass="14961">MHYMKNIHHQHLTTMLGFILLVLPFSVVQATSAEDLADSYNHYSDMYPNHACASFKKKPFYGLGATTSERPSSWKVMPDCNFFYCNLWTICIEQSAQGEYMIRNGDGGYDNWIFNPIYFRNENGKIIIK</sequence>
<gene>
    <name evidence="1" type="ORF">DSO57_1006883</name>
</gene>
<dbReference type="EMBL" id="QTSX02003570">
    <property type="protein sequence ID" value="KAJ9070544.1"/>
    <property type="molecule type" value="Genomic_DNA"/>
</dbReference>
<comment type="caution">
    <text evidence="1">The sequence shown here is derived from an EMBL/GenBank/DDBJ whole genome shotgun (WGS) entry which is preliminary data.</text>
</comment>
<organism evidence="1 2">
    <name type="scientific">Entomophthora muscae</name>
    <dbReference type="NCBI Taxonomy" id="34485"/>
    <lineage>
        <taxon>Eukaryota</taxon>
        <taxon>Fungi</taxon>
        <taxon>Fungi incertae sedis</taxon>
        <taxon>Zoopagomycota</taxon>
        <taxon>Entomophthoromycotina</taxon>
        <taxon>Entomophthoromycetes</taxon>
        <taxon>Entomophthorales</taxon>
        <taxon>Entomophthoraceae</taxon>
        <taxon>Entomophthora</taxon>
    </lineage>
</organism>
<evidence type="ECO:0000313" key="2">
    <source>
        <dbReference type="Proteomes" id="UP001165960"/>
    </source>
</evidence>
<dbReference type="Proteomes" id="UP001165960">
    <property type="component" value="Unassembled WGS sequence"/>
</dbReference>
<name>A0ACC2T7K6_9FUNG</name>
<keyword evidence="2" id="KW-1185">Reference proteome</keyword>
<accession>A0ACC2T7K6</accession>